<organism evidence="10 11">
    <name type="scientific">Metallococcus carri</name>
    <dbReference type="NCBI Taxonomy" id="1656884"/>
    <lineage>
        <taxon>Bacteria</taxon>
        <taxon>Bacillati</taxon>
        <taxon>Actinomycetota</taxon>
        <taxon>Actinomycetes</taxon>
        <taxon>Micrococcales</taxon>
        <taxon>Dermacoccaceae</taxon>
        <taxon>Metallococcus</taxon>
    </lineage>
</organism>
<keyword evidence="5 9" id="KW-0812">Transmembrane</keyword>
<evidence type="ECO:0000256" key="7">
    <source>
        <dbReference type="ARBA" id="ARBA00023136"/>
    </source>
</evidence>
<dbReference type="Pfam" id="PF02028">
    <property type="entry name" value="BCCT"/>
    <property type="match status" value="1"/>
</dbReference>
<reference evidence="10" key="1">
    <citation type="submission" date="2020-03" db="EMBL/GenBank/DDBJ databases">
        <title>Draft sequencing of Calidifontibacter sp. DB0510.</title>
        <authorList>
            <person name="Kim D.-U."/>
        </authorList>
    </citation>
    <scope>NUCLEOTIDE SEQUENCE</scope>
    <source>
        <strain evidence="10">DB0510</strain>
    </source>
</reference>
<dbReference type="EMBL" id="JAAOIV010000002">
    <property type="protein sequence ID" value="NHN54887.1"/>
    <property type="molecule type" value="Genomic_DNA"/>
</dbReference>
<evidence type="ECO:0000256" key="4">
    <source>
        <dbReference type="ARBA" id="ARBA00022475"/>
    </source>
</evidence>
<feature type="transmembrane region" description="Helical" evidence="9">
    <location>
        <begin position="315"/>
        <end position="333"/>
    </location>
</feature>
<feature type="transmembrane region" description="Helical" evidence="9">
    <location>
        <begin position="473"/>
        <end position="496"/>
    </location>
</feature>
<sequence>MDKVLFAVTGIIAIAFVVWGLVSPAGLGTVSGDTLSWTMRSADWLFVLLASVFVVFAIWLAASRFGSIPLGGDNEKPEFSTISWVAMMFSAGMGIGLMFYGVSEPLTDFVSPVPDSGVTPQSREAMREAMATTLFHWTLHPWAIYAVVGIAIAYGTFRKGRTQLISSAFRSLLGRRVDGPIGKVIDGLAIFATLFGSSASLGLGALQISAGMQSVGWVDKISSFGLVAIIVVLTICFILSAVSGVARGIQWLSNINMVLALVLALFVFLVGPSVFILDMVPTALGTYAADLPEMASRTQASGDAALAKWLSTWTVFYWAWWISWTPFVGMFIARISRGRTIRQFVTGVLLVPSVVSLLWFAIFGGAAINQQMSTKDLVGKDGAVDANAALFQLLGHYPLATISTFVVMFLVAIFFVSGADAASIVMGTLSERGTIEPTRKTVIFWGVLTGAVAAVMLIVGLHEGDPAAALTSLQNITIVSALPFVIVMALMCWALVKDLREDPMMRRAELGQQLVEQAVIDGVTEHGHDELVLVIEENESRTEHIGGTEATVSRARVVDARPKQDADTRSQHGADTR</sequence>
<feature type="transmembrane region" description="Helical" evidence="9">
    <location>
        <begin position="345"/>
        <end position="368"/>
    </location>
</feature>
<evidence type="ECO:0000256" key="6">
    <source>
        <dbReference type="ARBA" id="ARBA00022989"/>
    </source>
</evidence>
<feature type="transmembrane region" description="Helical" evidence="9">
    <location>
        <begin position="402"/>
        <end position="430"/>
    </location>
</feature>
<feature type="transmembrane region" description="Helical" evidence="9">
    <location>
        <begin position="82"/>
        <end position="102"/>
    </location>
</feature>
<feature type="region of interest" description="Disordered" evidence="8">
    <location>
        <begin position="557"/>
        <end position="577"/>
    </location>
</feature>
<evidence type="ECO:0000313" key="11">
    <source>
        <dbReference type="Proteomes" id="UP000744769"/>
    </source>
</evidence>
<proteinExistence type="inferred from homology"/>
<comment type="subcellular location">
    <subcellularLocation>
        <location evidence="1">Cell membrane</location>
        <topology evidence="1">Multi-pass membrane protein</topology>
    </subcellularLocation>
</comment>
<dbReference type="Proteomes" id="UP000744769">
    <property type="component" value="Unassembled WGS sequence"/>
</dbReference>
<feature type="transmembrane region" description="Helical" evidence="9">
    <location>
        <begin position="258"/>
        <end position="277"/>
    </location>
</feature>
<evidence type="ECO:0000256" key="9">
    <source>
        <dbReference type="SAM" id="Phobius"/>
    </source>
</evidence>
<keyword evidence="3" id="KW-0813">Transport</keyword>
<evidence type="ECO:0000256" key="8">
    <source>
        <dbReference type="SAM" id="MobiDB-lite"/>
    </source>
</evidence>
<feature type="transmembrane region" description="Helical" evidence="9">
    <location>
        <begin position="44"/>
        <end position="62"/>
    </location>
</feature>
<feature type="transmembrane region" description="Helical" evidence="9">
    <location>
        <begin position="221"/>
        <end position="246"/>
    </location>
</feature>
<evidence type="ECO:0000256" key="5">
    <source>
        <dbReference type="ARBA" id="ARBA00022692"/>
    </source>
</evidence>
<feature type="transmembrane region" description="Helical" evidence="9">
    <location>
        <begin position="184"/>
        <end position="209"/>
    </location>
</feature>
<dbReference type="RefSeq" id="WP_166193872.1">
    <property type="nucleotide sequence ID" value="NZ_JAAOIV010000002.1"/>
</dbReference>
<keyword evidence="4" id="KW-1003">Cell membrane</keyword>
<comment type="similarity">
    <text evidence="2">Belongs to the BCCT transporter (TC 2.A.15) family.</text>
</comment>
<dbReference type="PANTHER" id="PTHR30047">
    <property type="entry name" value="HIGH-AFFINITY CHOLINE TRANSPORT PROTEIN-RELATED"/>
    <property type="match status" value="1"/>
</dbReference>
<feature type="transmembrane region" description="Helical" evidence="9">
    <location>
        <begin position="442"/>
        <end position="461"/>
    </location>
</feature>
<name>A0A967E863_9MICO</name>
<gene>
    <name evidence="10" type="ORF">G9U51_03695</name>
</gene>
<dbReference type="PANTHER" id="PTHR30047:SF7">
    <property type="entry name" value="HIGH-AFFINITY CHOLINE TRANSPORT PROTEIN"/>
    <property type="match status" value="1"/>
</dbReference>
<evidence type="ECO:0000256" key="1">
    <source>
        <dbReference type="ARBA" id="ARBA00004651"/>
    </source>
</evidence>
<accession>A0A967E863</accession>
<dbReference type="InterPro" id="IPR000060">
    <property type="entry name" value="BCCT_transptr"/>
</dbReference>
<dbReference type="NCBIfam" id="TIGR00842">
    <property type="entry name" value="bcct"/>
    <property type="match status" value="1"/>
</dbReference>
<comment type="caution">
    <text evidence="10">The sequence shown here is derived from an EMBL/GenBank/DDBJ whole genome shotgun (WGS) entry which is preliminary data.</text>
</comment>
<evidence type="ECO:0000313" key="10">
    <source>
        <dbReference type="EMBL" id="NHN54887.1"/>
    </source>
</evidence>
<dbReference type="GO" id="GO:0005886">
    <property type="term" value="C:plasma membrane"/>
    <property type="evidence" value="ECO:0007669"/>
    <property type="project" value="UniProtKB-SubCell"/>
</dbReference>
<keyword evidence="7 9" id="KW-0472">Membrane</keyword>
<dbReference type="GO" id="GO:0022857">
    <property type="term" value="F:transmembrane transporter activity"/>
    <property type="evidence" value="ECO:0007669"/>
    <property type="project" value="InterPro"/>
</dbReference>
<keyword evidence="11" id="KW-1185">Reference proteome</keyword>
<keyword evidence="6 9" id="KW-1133">Transmembrane helix</keyword>
<protein>
    <submittedName>
        <fullName evidence="10">BCCT family transporter</fullName>
    </submittedName>
</protein>
<evidence type="ECO:0000256" key="3">
    <source>
        <dbReference type="ARBA" id="ARBA00022448"/>
    </source>
</evidence>
<feature type="transmembrane region" description="Helical" evidence="9">
    <location>
        <begin position="139"/>
        <end position="157"/>
    </location>
</feature>
<dbReference type="AlphaFoldDB" id="A0A967E863"/>
<evidence type="ECO:0000256" key="2">
    <source>
        <dbReference type="ARBA" id="ARBA00005658"/>
    </source>
</evidence>